<comment type="caution">
    <text evidence="1">The sequence shown here is derived from an EMBL/GenBank/DDBJ whole genome shotgun (WGS) entry which is preliminary data.</text>
</comment>
<dbReference type="Proteomes" id="UP000315369">
    <property type="component" value="Unassembled WGS sequence"/>
</dbReference>
<dbReference type="AlphaFoldDB" id="A0A540WV47"/>
<name>A0A540WV47_9BACT</name>
<proteinExistence type="predicted"/>
<gene>
    <name evidence="1" type="ORF">FJV41_26925</name>
</gene>
<keyword evidence="2" id="KW-1185">Reference proteome</keyword>
<sequence>MPEKLVFEHTFEGLFVRGLAGRVTPALRERLREVGLDLEGKLQPAYGFDTWCSAVRVTARELHPEEPPEVGYALLGERMVDGYRETVMGRALFSVIQLLGPRRGVGRARQMFRSGNNYTEARVDDVTSQEVDVWMNEAGPIRYFTQGALRAGLRATGAVQPLVTVRDFTAQDVTYRCTWRDGLDP</sequence>
<dbReference type="OrthoDB" id="5506889at2"/>
<reference evidence="1 2" key="1">
    <citation type="submission" date="2019-06" db="EMBL/GenBank/DDBJ databases">
        <authorList>
            <person name="Livingstone P."/>
            <person name="Whitworth D."/>
        </authorList>
    </citation>
    <scope>NUCLEOTIDE SEQUENCE [LARGE SCALE GENOMIC DNA]</scope>
    <source>
        <strain evidence="1 2">AM401</strain>
    </source>
</reference>
<evidence type="ECO:0000313" key="2">
    <source>
        <dbReference type="Proteomes" id="UP000315369"/>
    </source>
</evidence>
<dbReference type="RefSeq" id="WP_141645429.1">
    <property type="nucleotide sequence ID" value="NZ_VIFM01000122.1"/>
</dbReference>
<dbReference type="InterPro" id="IPR011751">
    <property type="entry name" value="Mxa_paralog_2265"/>
</dbReference>
<dbReference type="Pfam" id="PF09536">
    <property type="entry name" value="DUF2378"/>
    <property type="match status" value="1"/>
</dbReference>
<protein>
    <submittedName>
        <fullName evidence="1">TIGR02265 family protein</fullName>
    </submittedName>
</protein>
<evidence type="ECO:0000313" key="1">
    <source>
        <dbReference type="EMBL" id="TQF12866.1"/>
    </source>
</evidence>
<organism evidence="1 2">
    <name type="scientific">Myxococcus llanfairpwllgwyngyllgogerychwyrndrobwllllantysiliogogogochensis</name>
    <dbReference type="NCBI Taxonomy" id="2590453"/>
    <lineage>
        <taxon>Bacteria</taxon>
        <taxon>Pseudomonadati</taxon>
        <taxon>Myxococcota</taxon>
        <taxon>Myxococcia</taxon>
        <taxon>Myxococcales</taxon>
        <taxon>Cystobacterineae</taxon>
        <taxon>Myxococcaceae</taxon>
        <taxon>Myxococcus</taxon>
    </lineage>
</organism>
<accession>A0A540WV47</accession>
<dbReference type="EMBL" id="VIFM01000122">
    <property type="protein sequence ID" value="TQF12866.1"/>
    <property type="molecule type" value="Genomic_DNA"/>
</dbReference>
<dbReference type="NCBIfam" id="TIGR02265">
    <property type="entry name" value="Mxa_TIGR02265"/>
    <property type="match status" value="1"/>
</dbReference>